<feature type="domain" description="Glycosyltransferase subfamily 4-like N-terminal" evidence="4">
    <location>
        <begin position="19"/>
        <end position="201"/>
    </location>
</feature>
<evidence type="ECO:0000259" key="3">
    <source>
        <dbReference type="Pfam" id="PF00534"/>
    </source>
</evidence>
<feature type="domain" description="Glycosyl transferase family 1" evidence="3">
    <location>
        <begin position="207"/>
        <end position="364"/>
    </location>
</feature>
<dbReference type="InterPro" id="IPR028098">
    <property type="entry name" value="Glyco_trans_4-like_N"/>
</dbReference>
<evidence type="ECO:0000313" key="5">
    <source>
        <dbReference type="EMBL" id="RII41765.1"/>
    </source>
</evidence>
<gene>
    <name evidence="5" type="ORF">DWB68_10800</name>
</gene>
<evidence type="ECO:0000256" key="2">
    <source>
        <dbReference type="ARBA" id="ARBA00022679"/>
    </source>
</evidence>
<dbReference type="Pfam" id="PF00534">
    <property type="entry name" value="Glycos_transf_1"/>
    <property type="match status" value="1"/>
</dbReference>
<reference evidence="5 6" key="1">
    <citation type="submission" date="2018-07" db="EMBL/GenBank/DDBJ databases">
        <title>Arthrobacter sp. nov., isolated from raw cow's milk with high bacterial count.</title>
        <authorList>
            <person name="Hahne J."/>
            <person name="Isele D."/>
            <person name="Lipski A."/>
        </authorList>
    </citation>
    <scope>NUCLEOTIDE SEQUENCE [LARGE SCALE GENOMIC DNA]</scope>
    <source>
        <strain evidence="5 6">JZ R-35</strain>
    </source>
</reference>
<dbReference type="InterPro" id="IPR001296">
    <property type="entry name" value="Glyco_trans_1"/>
</dbReference>
<evidence type="ECO:0000256" key="1">
    <source>
        <dbReference type="ARBA" id="ARBA00022676"/>
    </source>
</evidence>
<evidence type="ECO:0000313" key="6">
    <source>
        <dbReference type="Proteomes" id="UP000265419"/>
    </source>
</evidence>
<evidence type="ECO:0000259" key="4">
    <source>
        <dbReference type="Pfam" id="PF13439"/>
    </source>
</evidence>
<dbReference type="SUPFAM" id="SSF53756">
    <property type="entry name" value="UDP-Glycosyltransferase/glycogen phosphorylase"/>
    <property type="match status" value="1"/>
</dbReference>
<dbReference type="PANTHER" id="PTHR12526">
    <property type="entry name" value="GLYCOSYLTRANSFERASE"/>
    <property type="match status" value="1"/>
</dbReference>
<keyword evidence="6" id="KW-1185">Reference proteome</keyword>
<name>A0A399J868_9MICC</name>
<sequence length="388" mass="43158">MKNRFKRIVVMGNDVDRLGGVGRFMNSLAVGFDARGYEVELLGVSPAPEGHLAAYSRPAHIPSQTLMPEPPPADWTLKTDEDRKDSARVKRHAHRMKLRQIAVDKLKVLLPQWGPDTVIVCTQVYGMEHMLEAGYDATDFNLPRIVGQYHGSYREAVHTNDLRRVLTAYDDVDRFICLSAPDAADFQRAGLNNTGWLPNPVPRLEAGETERRNVFASLGRYEPIKSLDHFLRAWAVIADRLPDWSVELYGEGAERENLTALISERAIPRAQLMGMTDDVATVLASAKVHVMSSQNEGLPLAIVEAGHAGTPTVSYFSAPGVAHLIEDGHDGFVVRLNDVEQLAERMLTIASDDALLTSMSGKARVAAERFLPERVLEQWEELLLEMSR</sequence>
<comment type="caution">
    <text evidence="5">The sequence shown here is derived from an EMBL/GenBank/DDBJ whole genome shotgun (WGS) entry which is preliminary data.</text>
</comment>
<keyword evidence="1" id="KW-0328">Glycosyltransferase</keyword>
<proteinExistence type="predicted"/>
<keyword evidence="2 5" id="KW-0808">Transferase</keyword>
<dbReference type="AlphaFoldDB" id="A0A399J868"/>
<accession>A0A399J868</accession>
<dbReference type="RefSeq" id="WP_119425145.1">
    <property type="nucleotide sequence ID" value="NZ_QQXK01000021.1"/>
</dbReference>
<dbReference type="EMBL" id="QQXK01000021">
    <property type="protein sequence ID" value="RII41765.1"/>
    <property type="molecule type" value="Genomic_DNA"/>
</dbReference>
<protein>
    <submittedName>
        <fullName evidence="5">Glycosyltransferase</fullName>
    </submittedName>
</protein>
<dbReference type="GO" id="GO:0016757">
    <property type="term" value="F:glycosyltransferase activity"/>
    <property type="evidence" value="ECO:0007669"/>
    <property type="project" value="UniProtKB-KW"/>
</dbReference>
<dbReference type="Gene3D" id="3.40.50.2000">
    <property type="entry name" value="Glycogen Phosphorylase B"/>
    <property type="match status" value="2"/>
</dbReference>
<dbReference type="Proteomes" id="UP000265419">
    <property type="component" value="Unassembled WGS sequence"/>
</dbReference>
<dbReference type="Pfam" id="PF13439">
    <property type="entry name" value="Glyco_transf_4"/>
    <property type="match status" value="1"/>
</dbReference>
<organism evidence="5 6">
    <name type="scientific">Galactobacter valiniphilus</name>
    <dbReference type="NCBI Taxonomy" id="2676122"/>
    <lineage>
        <taxon>Bacteria</taxon>
        <taxon>Bacillati</taxon>
        <taxon>Actinomycetota</taxon>
        <taxon>Actinomycetes</taxon>
        <taxon>Micrococcales</taxon>
        <taxon>Micrococcaceae</taxon>
        <taxon>Galactobacter</taxon>
    </lineage>
</organism>